<evidence type="ECO:0000256" key="1">
    <source>
        <dbReference type="SAM" id="MobiDB-lite"/>
    </source>
</evidence>
<name>A0A078AZ31_STYLE</name>
<feature type="region of interest" description="Disordered" evidence="1">
    <location>
        <begin position="152"/>
        <end position="177"/>
    </location>
</feature>
<sequence>MMMGDQCSSKFTNDFNTNPFNREASYSQELISKLFPDEQSSQDLDKEGGARFNSDNQGKRSVKMLGDSFLNGGNDQSNLMILDDYVEMNTIQPKNQEYDKIFQSKSQNLIMANSNSQISSQNSSSQEQQNKNMLTSQDISRILDTTFNQTTTINLPPSQQNVKATGPKSPIFKNQQQKGGLKGGFFNKMQNFMFDLKAVNECNNVLEESLNDIQSSNSRDVVNFKSQKQQDELDSLFINARKKLNLETALMEEQSVVSDSVDIKSVQSDSEQVTLVQRTPFSDQNQKCRDFTNKTSIDDILNSAFSQFQEKMKLQFQEIIKKDQIFVIFPTAQFYFQGDLIDELKIDLVTKLNESVRNGSIDRKNPWRLNLQDDQNFLRSERNSNNIQTANPSYDMKSENSSNYIKSVAAFSAQPNTLVCSNCKRRISNNNFVIPSKGKLNINPFQHYGFKTSQKSTSLEIMNQNFKRVMSGPNFNPDIIMNNLINQVTQNQIDIIAQKHKSTSINQINFEGLIDEMRYVNQDIENENIMIPRKRSISFNKDQKSRNQSLTEDEVQMDLKDSCSKQSIATLLLT</sequence>
<feature type="region of interest" description="Disordered" evidence="1">
    <location>
        <begin position="38"/>
        <end position="58"/>
    </location>
</feature>
<organism evidence="2 3">
    <name type="scientific">Stylonychia lemnae</name>
    <name type="common">Ciliate</name>
    <dbReference type="NCBI Taxonomy" id="5949"/>
    <lineage>
        <taxon>Eukaryota</taxon>
        <taxon>Sar</taxon>
        <taxon>Alveolata</taxon>
        <taxon>Ciliophora</taxon>
        <taxon>Intramacronucleata</taxon>
        <taxon>Spirotrichea</taxon>
        <taxon>Stichotrichia</taxon>
        <taxon>Sporadotrichida</taxon>
        <taxon>Oxytrichidae</taxon>
        <taxon>Stylonychinae</taxon>
        <taxon>Stylonychia</taxon>
    </lineage>
</organism>
<dbReference type="EMBL" id="CCKQ01015570">
    <property type="protein sequence ID" value="CDW87389.1"/>
    <property type="molecule type" value="Genomic_DNA"/>
</dbReference>
<dbReference type="AlphaFoldDB" id="A0A078AZ31"/>
<evidence type="ECO:0000313" key="3">
    <source>
        <dbReference type="Proteomes" id="UP000039865"/>
    </source>
</evidence>
<gene>
    <name evidence="2" type="primary">Contig8415.g8971</name>
    <name evidence="2" type="ORF">STYLEM_16492</name>
</gene>
<keyword evidence="3" id="KW-1185">Reference proteome</keyword>
<reference evidence="2 3" key="1">
    <citation type="submission" date="2014-06" db="EMBL/GenBank/DDBJ databases">
        <authorList>
            <person name="Swart Estienne"/>
        </authorList>
    </citation>
    <scope>NUCLEOTIDE SEQUENCE [LARGE SCALE GENOMIC DNA]</scope>
    <source>
        <strain evidence="2 3">130c</strain>
    </source>
</reference>
<dbReference type="Proteomes" id="UP000039865">
    <property type="component" value="Unassembled WGS sequence"/>
</dbReference>
<dbReference type="InParanoid" id="A0A078AZ31"/>
<proteinExistence type="predicted"/>
<accession>A0A078AZ31</accession>
<protein>
    <submittedName>
        <fullName evidence="2">Uncharacterized protein</fullName>
    </submittedName>
</protein>
<feature type="compositionally biased region" description="Polar residues" evidence="1">
    <location>
        <begin position="152"/>
        <end position="163"/>
    </location>
</feature>
<evidence type="ECO:0000313" key="2">
    <source>
        <dbReference type="EMBL" id="CDW87389.1"/>
    </source>
</evidence>